<feature type="region of interest" description="Disordered" evidence="7">
    <location>
        <begin position="200"/>
        <end position="222"/>
    </location>
</feature>
<dbReference type="InterPro" id="IPR011701">
    <property type="entry name" value="MFS"/>
</dbReference>
<accession>A0A1S2MYE0</accession>
<evidence type="ECO:0000256" key="6">
    <source>
        <dbReference type="ARBA" id="ARBA00023136"/>
    </source>
</evidence>
<dbReference type="EMBL" id="MODZ01000010">
    <property type="protein sequence ID" value="OIJ35356.1"/>
    <property type="molecule type" value="Genomic_DNA"/>
</dbReference>
<evidence type="ECO:0000256" key="5">
    <source>
        <dbReference type="ARBA" id="ARBA00022989"/>
    </source>
</evidence>
<reference evidence="10 11" key="1">
    <citation type="submission" date="2016-10" db="EMBL/GenBank/DDBJ databases">
        <title>Draft genome sequence of strain LCT isolated from the Shenzhou X spacecraft of China.</title>
        <authorList>
            <person name="Huang B."/>
        </authorList>
    </citation>
    <scope>NUCLEOTIDE SEQUENCE [LARGE SCALE GENOMIC DNA]</scope>
    <source>
        <strain evidence="10 11">LCT-H5</strain>
    </source>
</reference>
<sequence>MRGGILGNYVDQLHIFLPLTALAPALPRLVGADALADTALLAMMATLLGRPIGAMVFGSLADRFGRTRITQIAIAGTAVCTAGIAAVPDHSVIGYATVLSILLLRFLGGMFLAGEYTSAIPLAMEWSQPRRRGLVSGLIMAMAPWAQATIAVGTIVLLAVLGPADYAAWGWRCSFAAGAAASVGVLVFYRRRVADAQRVPDPAPARGAQDTAADPAAGPRADGRPGSLRAILIGSLARPFWQVFALMSGLWLMTNMVVLQLGSAVTEGTVGSGVGAERQPLVMACAAVAQALVMSVTGHLSTLLGRRRFFIGAGLLAAVAGPAVWWLAAGSHGLLALCAAAALLQAVTVTAYGPVGAYLTERFPPHQRSVGYGTAYSVSIVIPALCPYWLPWLAAPLGSMTGAIMVVLVIGGILVALAGALGPELRGADLDRPVVGP</sequence>
<evidence type="ECO:0000256" key="3">
    <source>
        <dbReference type="ARBA" id="ARBA00022475"/>
    </source>
</evidence>
<keyword evidence="2" id="KW-0813">Transport</keyword>
<keyword evidence="5 8" id="KW-1133">Transmembrane helix</keyword>
<evidence type="ECO:0000256" key="2">
    <source>
        <dbReference type="ARBA" id="ARBA00022448"/>
    </source>
</evidence>
<feature type="transmembrane region" description="Helical" evidence="8">
    <location>
        <begin position="281"/>
        <end position="302"/>
    </location>
</feature>
<feature type="transmembrane region" description="Helical" evidence="8">
    <location>
        <begin position="166"/>
        <end position="189"/>
    </location>
</feature>
<dbReference type="AlphaFoldDB" id="A0A1S2MYE0"/>
<feature type="transmembrane region" description="Helical" evidence="8">
    <location>
        <begin position="239"/>
        <end position="261"/>
    </location>
</feature>
<evidence type="ECO:0000313" key="10">
    <source>
        <dbReference type="EMBL" id="OIJ35356.1"/>
    </source>
</evidence>
<dbReference type="SUPFAM" id="SSF103473">
    <property type="entry name" value="MFS general substrate transporter"/>
    <property type="match status" value="1"/>
</dbReference>
<organism evidence="10 11">
    <name type="scientific">Rothia kristinae</name>
    <dbReference type="NCBI Taxonomy" id="37923"/>
    <lineage>
        <taxon>Bacteria</taxon>
        <taxon>Bacillati</taxon>
        <taxon>Actinomycetota</taxon>
        <taxon>Actinomycetes</taxon>
        <taxon>Micrococcales</taxon>
        <taxon>Micrococcaceae</taxon>
        <taxon>Rothia</taxon>
    </lineage>
</organism>
<gene>
    <name evidence="10" type="ORF">BK826_08370</name>
</gene>
<dbReference type="Proteomes" id="UP000179540">
    <property type="component" value="Unassembled WGS sequence"/>
</dbReference>
<dbReference type="GO" id="GO:0005886">
    <property type="term" value="C:plasma membrane"/>
    <property type="evidence" value="ECO:0007669"/>
    <property type="project" value="UniProtKB-SubCell"/>
</dbReference>
<evidence type="ECO:0000256" key="1">
    <source>
        <dbReference type="ARBA" id="ARBA00004651"/>
    </source>
</evidence>
<keyword evidence="6 8" id="KW-0472">Membrane</keyword>
<feature type="transmembrane region" description="Helical" evidence="8">
    <location>
        <begin position="309"/>
        <end position="328"/>
    </location>
</feature>
<evidence type="ECO:0000256" key="8">
    <source>
        <dbReference type="SAM" id="Phobius"/>
    </source>
</evidence>
<feature type="transmembrane region" description="Helical" evidence="8">
    <location>
        <begin position="69"/>
        <end position="87"/>
    </location>
</feature>
<comment type="subcellular location">
    <subcellularLocation>
        <location evidence="1">Cell membrane</location>
        <topology evidence="1">Multi-pass membrane protein</topology>
    </subcellularLocation>
</comment>
<proteinExistence type="predicted"/>
<dbReference type="Gene3D" id="1.20.1250.20">
    <property type="entry name" value="MFS general substrate transporter like domains"/>
    <property type="match status" value="2"/>
</dbReference>
<feature type="transmembrane region" description="Helical" evidence="8">
    <location>
        <begin position="402"/>
        <end position="422"/>
    </location>
</feature>
<dbReference type="PROSITE" id="PS50850">
    <property type="entry name" value="MFS"/>
    <property type="match status" value="1"/>
</dbReference>
<dbReference type="PANTHER" id="PTHR43045">
    <property type="entry name" value="SHIKIMATE TRANSPORTER"/>
    <property type="match status" value="1"/>
</dbReference>
<name>A0A1S2MYE0_9MICC</name>
<evidence type="ECO:0000259" key="9">
    <source>
        <dbReference type="PROSITE" id="PS50850"/>
    </source>
</evidence>
<feature type="transmembrane region" description="Helical" evidence="8">
    <location>
        <begin position="93"/>
        <end position="113"/>
    </location>
</feature>
<keyword evidence="3" id="KW-1003">Cell membrane</keyword>
<comment type="caution">
    <text evidence="10">The sequence shown here is derived from an EMBL/GenBank/DDBJ whole genome shotgun (WGS) entry which is preliminary data.</text>
</comment>
<feature type="transmembrane region" description="Helical" evidence="8">
    <location>
        <begin position="370"/>
        <end position="390"/>
    </location>
</feature>
<dbReference type="Pfam" id="PF07690">
    <property type="entry name" value="MFS_1"/>
    <property type="match status" value="1"/>
</dbReference>
<dbReference type="PANTHER" id="PTHR43045:SF4">
    <property type="entry name" value="TRANSPORTER YDFJ-RELATED"/>
    <property type="match status" value="1"/>
</dbReference>
<evidence type="ECO:0000256" key="7">
    <source>
        <dbReference type="SAM" id="MobiDB-lite"/>
    </source>
</evidence>
<dbReference type="InterPro" id="IPR036259">
    <property type="entry name" value="MFS_trans_sf"/>
</dbReference>
<feature type="compositionally biased region" description="Low complexity" evidence="7">
    <location>
        <begin position="212"/>
        <end position="222"/>
    </location>
</feature>
<feature type="transmembrane region" description="Helical" evidence="8">
    <location>
        <begin position="38"/>
        <end position="57"/>
    </location>
</feature>
<protein>
    <submittedName>
        <fullName evidence="10">MFS transporter</fullName>
    </submittedName>
</protein>
<feature type="transmembrane region" description="Helical" evidence="8">
    <location>
        <begin position="334"/>
        <end position="358"/>
    </location>
</feature>
<dbReference type="InterPro" id="IPR020846">
    <property type="entry name" value="MFS_dom"/>
</dbReference>
<feature type="domain" description="Major facilitator superfamily (MFS) profile" evidence="9">
    <location>
        <begin position="1"/>
        <end position="426"/>
    </location>
</feature>
<keyword evidence="4 8" id="KW-0812">Transmembrane</keyword>
<dbReference type="GO" id="GO:0022857">
    <property type="term" value="F:transmembrane transporter activity"/>
    <property type="evidence" value="ECO:0007669"/>
    <property type="project" value="InterPro"/>
</dbReference>
<feature type="transmembrane region" description="Helical" evidence="8">
    <location>
        <begin position="134"/>
        <end position="160"/>
    </location>
</feature>
<evidence type="ECO:0000256" key="4">
    <source>
        <dbReference type="ARBA" id="ARBA00022692"/>
    </source>
</evidence>
<evidence type="ECO:0000313" key="11">
    <source>
        <dbReference type="Proteomes" id="UP000179540"/>
    </source>
</evidence>